<dbReference type="Pfam" id="PF00892">
    <property type="entry name" value="EamA"/>
    <property type="match status" value="2"/>
</dbReference>
<dbReference type="InterPro" id="IPR037185">
    <property type="entry name" value="EmrE-like"/>
</dbReference>
<evidence type="ECO:0000259" key="7">
    <source>
        <dbReference type="Pfam" id="PF00892"/>
    </source>
</evidence>
<gene>
    <name evidence="8" type="ORF">BAR1_06510</name>
</gene>
<evidence type="ECO:0000256" key="3">
    <source>
        <dbReference type="ARBA" id="ARBA00022692"/>
    </source>
</evidence>
<dbReference type="Gene3D" id="1.10.3730.20">
    <property type="match status" value="1"/>
</dbReference>
<feature type="transmembrane region" description="Helical" evidence="6">
    <location>
        <begin position="188"/>
        <end position="210"/>
    </location>
</feature>
<dbReference type="SUPFAM" id="SSF103481">
    <property type="entry name" value="Multidrug resistance efflux transporter EmrE"/>
    <property type="match status" value="2"/>
</dbReference>
<dbReference type="PANTHER" id="PTHR32322:SF2">
    <property type="entry name" value="EAMA DOMAIN-CONTAINING PROTEIN"/>
    <property type="match status" value="1"/>
</dbReference>
<dbReference type="PANTHER" id="PTHR32322">
    <property type="entry name" value="INNER MEMBRANE TRANSPORTER"/>
    <property type="match status" value="1"/>
</dbReference>
<keyword evidence="5 6" id="KW-0472">Membrane</keyword>
<organism evidence="8 9">
    <name type="scientific">Profundibacter amoris</name>
    <dbReference type="NCBI Taxonomy" id="2171755"/>
    <lineage>
        <taxon>Bacteria</taxon>
        <taxon>Pseudomonadati</taxon>
        <taxon>Pseudomonadota</taxon>
        <taxon>Alphaproteobacteria</taxon>
        <taxon>Rhodobacterales</taxon>
        <taxon>Paracoccaceae</taxon>
        <taxon>Profundibacter</taxon>
    </lineage>
</organism>
<evidence type="ECO:0000313" key="9">
    <source>
        <dbReference type="Proteomes" id="UP000261704"/>
    </source>
</evidence>
<evidence type="ECO:0000256" key="1">
    <source>
        <dbReference type="ARBA" id="ARBA00004141"/>
    </source>
</evidence>
<comment type="subcellular location">
    <subcellularLocation>
        <location evidence="1">Membrane</location>
        <topology evidence="1">Multi-pass membrane protein</topology>
    </subcellularLocation>
</comment>
<evidence type="ECO:0000256" key="5">
    <source>
        <dbReference type="ARBA" id="ARBA00023136"/>
    </source>
</evidence>
<protein>
    <submittedName>
        <fullName evidence="8">DMT family transporter</fullName>
    </submittedName>
</protein>
<feature type="transmembrane region" description="Helical" evidence="6">
    <location>
        <begin position="248"/>
        <end position="267"/>
    </location>
</feature>
<feature type="transmembrane region" description="Helical" evidence="6">
    <location>
        <begin position="35"/>
        <end position="57"/>
    </location>
</feature>
<feature type="domain" description="EamA" evidence="7">
    <location>
        <begin position="10"/>
        <end position="141"/>
    </location>
</feature>
<dbReference type="AlphaFoldDB" id="A0A347UFI7"/>
<sequence>MQRKPNIDMFGAISLIGFSVLLGFNQVVIKVVNGGLQPVFFAGLRSLGVIFCVWLWIRLRGRKLDFKPGTIGAGILMGVVFAFEFICLFMALDLTSVTRTTVIFYSMPVWLAIAAHFLMPGERITPIKAAGLLMAFAGVSWAIISRGSGGEGSLTGDLFALGAAFGWAGITLVARATRLSEVRAEMQVFWQVLVSAPILLAVAPLFGPLVRDLEPVHLWGLGFQIVVVVSAGFIFWLRLLSIYPASSVASFSFLTPIFGVFMGWLLLGETLSPSLILSLVLVAGGILLVNRPVRAPQAVP</sequence>
<feature type="domain" description="EamA" evidence="7">
    <location>
        <begin position="155"/>
        <end position="290"/>
    </location>
</feature>
<comment type="similarity">
    <text evidence="2">Belongs to the EamA transporter family.</text>
</comment>
<feature type="transmembrane region" description="Helical" evidence="6">
    <location>
        <begin position="7"/>
        <end position="29"/>
    </location>
</feature>
<dbReference type="OrthoDB" id="184388at2"/>
<reference evidence="8 9" key="1">
    <citation type="submission" date="2018-09" db="EMBL/GenBank/DDBJ databases">
        <title>Profundibacter amoris BAR1 gen. nov., sp. nov., a new member of the Roseobacter clade isolated at Lokis Castle Vent Field on the Arctic Mid-Oceanic Ridge.</title>
        <authorList>
            <person name="Le Moine Bauer S."/>
            <person name="Sjoeberg A.G."/>
            <person name="L'Haridon S."/>
            <person name="Stokke R."/>
            <person name="Roalkvam I."/>
            <person name="Steen I.H."/>
            <person name="Dahle H."/>
        </authorList>
    </citation>
    <scope>NUCLEOTIDE SEQUENCE [LARGE SCALE GENOMIC DNA]</scope>
    <source>
        <strain evidence="8 9">BAR1</strain>
    </source>
</reference>
<feature type="transmembrane region" description="Helical" evidence="6">
    <location>
        <begin position="103"/>
        <end position="119"/>
    </location>
</feature>
<feature type="transmembrane region" description="Helical" evidence="6">
    <location>
        <begin position="273"/>
        <end position="290"/>
    </location>
</feature>
<dbReference type="KEGG" id="pamo:BAR1_06510"/>
<keyword evidence="3 6" id="KW-0812">Transmembrane</keyword>
<evidence type="ECO:0000313" key="8">
    <source>
        <dbReference type="EMBL" id="AXX97615.1"/>
    </source>
</evidence>
<proteinExistence type="inferred from homology"/>
<keyword evidence="9" id="KW-1185">Reference proteome</keyword>
<evidence type="ECO:0000256" key="6">
    <source>
        <dbReference type="SAM" id="Phobius"/>
    </source>
</evidence>
<evidence type="ECO:0000256" key="2">
    <source>
        <dbReference type="ARBA" id="ARBA00007362"/>
    </source>
</evidence>
<dbReference type="RefSeq" id="WP_118942272.1">
    <property type="nucleotide sequence ID" value="NZ_CP032125.1"/>
</dbReference>
<dbReference type="GO" id="GO:0016020">
    <property type="term" value="C:membrane"/>
    <property type="evidence" value="ECO:0007669"/>
    <property type="project" value="UniProtKB-SubCell"/>
</dbReference>
<keyword evidence="4 6" id="KW-1133">Transmembrane helix</keyword>
<name>A0A347UFI7_9RHOB</name>
<feature type="transmembrane region" description="Helical" evidence="6">
    <location>
        <begin position="126"/>
        <end position="144"/>
    </location>
</feature>
<evidence type="ECO:0000256" key="4">
    <source>
        <dbReference type="ARBA" id="ARBA00022989"/>
    </source>
</evidence>
<feature type="transmembrane region" description="Helical" evidence="6">
    <location>
        <begin position="69"/>
        <end position="91"/>
    </location>
</feature>
<feature type="transmembrane region" description="Helical" evidence="6">
    <location>
        <begin position="216"/>
        <end position="236"/>
    </location>
</feature>
<accession>A0A347UFI7</accession>
<dbReference type="EMBL" id="CP032125">
    <property type="protein sequence ID" value="AXX97615.1"/>
    <property type="molecule type" value="Genomic_DNA"/>
</dbReference>
<dbReference type="InterPro" id="IPR050638">
    <property type="entry name" value="AA-Vitamin_Transporters"/>
</dbReference>
<feature type="transmembrane region" description="Helical" evidence="6">
    <location>
        <begin position="156"/>
        <end position="176"/>
    </location>
</feature>
<dbReference type="Proteomes" id="UP000261704">
    <property type="component" value="Chromosome"/>
</dbReference>
<dbReference type="InterPro" id="IPR000620">
    <property type="entry name" value="EamA_dom"/>
</dbReference>